<keyword evidence="4 7" id="KW-0456">Lyase</keyword>
<evidence type="ECO:0000313" key="7">
    <source>
        <dbReference type="EMBL" id="TLC98219.1"/>
    </source>
</evidence>
<dbReference type="CDD" id="cd00609">
    <property type="entry name" value="AAT_like"/>
    <property type="match status" value="1"/>
</dbReference>
<dbReference type="OrthoDB" id="9802872at2"/>
<dbReference type="Proteomes" id="UP000306509">
    <property type="component" value="Unassembled WGS sequence"/>
</dbReference>
<dbReference type="STRING" id="180332.GCA_000797495_03731"/>
<comment type="caution">
    <text evidence="7">The sequence shown here is derived from an EMBL/GenBank/DDBJ whole genome shotgun (WGS) entry which is preliminary data.</text>
</comment>
<evidence type="ECO:0000259" key="6">
    <source>
        <dbReference type="Pfam" id="PF00155"/>
    </source>
</evidence>
<feature type="domain" description="Aminotransferase class I/classII large" evidence="6">
    <location>
        <begin position="37"/>
        <end position="383"/>
    </location>
</feature>
<accession>A0A4U8Q0M8</accession>
<dbReference type="InterPro" id="IPR004839">
    <property type="entry name" value="Aminotransferase_I/II_large"/>
</dbReference>
<name>A0A4U8Q0M8_9FIRM</name>
<protein>
    <recommendedName>
        <fullName evidence="2">cysteine-S-conjugate beta-lyase</fullName>
        <ecNumber evidence="2">4.4.1.13</ecNumber>
    </recommendedName>
</protein>
<dbReference type="EMBL" id="QGQD01000101">
    <property type="protein sequence ID" value="TLC98219.1"/>
    <property type="molecule type" value="Genomic_DNA"/>
</dbReference>
<dbReference type="Gene3D" id="3.90.1150.10">
    <property type="entry name" value="Aspartate Aminotransferase, domain 1"/>
    <property type="match status" value="1"/>
</dbReference>
<evidence type="ECO:0000256" key="4">
    <source>
        <dbReference type="ARBA" id="ARBA00023239"/>
    </source>
</evidence>
<proteinExistence type="inferred from homology"/>
<evidence type="ECO:0000256" key="1">
    <source>
        <dbReference type="ARBA" id="ARBA00001933"/>
    </source>
</evidence>
<dbReference type="PANTHER" id="PTHR43525">
    <property type="entry name" value="PROTEIN MALY"/>
    <property type="match status" value="1"/>
</dbReference>
<dbReference type="SUPFAM" id="SSF53383">
    <property type="entry name" value="PLP-dependent transferases"/>
    <property type="match status" value="1"/>
</dbReference>
<organism evidence="7 8">
    <name type="scientific">Robinsoniella peoriensis</name>
    <dbReference type="NCBI Taxonomy" id="180332"/>
    <lineage>
        <taxon>Bacteria</taxon>
        <taxon>Bacillati</taxon>
        <taxon>Bacillota</taxon>
        <taxon>Clostridia</taxon>
        <taxon>Lachnospirales</taxon>
        <taxon>Lachnospiraceae</taxon>
        <taxon>Robinsoniella</taxon>
    </lineage>
</organism>
<dbReference type="InterPro" id="IPR027619">
    <property type="entry name" value="C-S_lyase_PatB-like"/>
</dbReference>
<keyword evidence="3" id="KW-0663">Pyridoxal phosphate</keyword>
<dbReference type="Gene3D" id="3.40.640.10">
    <property type="entry name" value="Type I PLP-dependent aspartate aminotransferase-like (Major domain)"/>
    <property type="match status" value="1"/>
</dbReference>
<comment type="cofactor">
    <cofactor evidence="1">
        <name>pyridoxal 5'-phosphate</name>
        <dbReference type="ChEBI" id="CHEBI:597326"/>
    </cofactor>
</comment>
<dbReference type="PANTHER" id="PTHR43525:SF1">
    <property type="entry name" value="PROTEIN MALY"/>
    <property type="match status" value="1"/>
</dbReference>
<evidence type="ECO:0000256" key="3">
    <source>
        <dbReference type="ARBA" id="ARBA00022898"/>
    </source>
</evidence>
<keyword evidence="8" id="KW-1185">Reference proteome</keyword>
<gene>
    <name evidence="7" type="primary">patB_2</name>
    <name evidence="7" type="ORF">DSM106044_04960</name>
</gene>
<dbReference type="NCBIfam" id="TIGR04350">
    <property type="entry name" value="C_S_lyase_PatB"/>
    <property type="match status" value="1"/>
</dbReference>
<evidence type="ECO:0000256" key="5">
    <source>
        <dbReference type="ARBA" id="ARBA00037974"/>
    </source>
</evidence>
<dbReference type="InterPro" id="IPR015424">
    <property type="entry name" value="PyrdxlP-dep_Trfase"/>
</dbReference>
<dbReference type="Pfam" id="PF00155">
    <property type="entry name" value="Aminotran_1_2"/>
    <property type="match status" value="1"/>
</dbReference>
<dbReference type="GO" id="GO:0030170">
    <property type="term" value="F:pyridoxal phosphate binding"/>
    <property type="evidence" value="ECO:0007669"/>
    <property type="project" value="InterPro"/>
</dbReference>
<evidence type="ECO:0000256" key="2">
    <source>
        <dbReference type="ARBA" id="ARBA00012224"/>
    </source>
</evidence>
<dbReference type="InterPro" id="IPR051798">
    <property type="entry name" value="Class-II_PLP-Dep_Aminotrans"/>
</dbReference>
<dbReference type="RefSeq" id="WP_044289321.1">
    <property type="nucleotide sequence ID" value="NZ_CABMJZ010000005.1"/>
</dbReference>
<comment type="similarity">
    <text evidence="5">Belongs to the class-II pyridoxal-phosphate-dependent aminotransferase family. MalY/PatB cystathionine beta-lyase subfamily.</text>
</comment>
<dbReference type="EC" id="4.4.1.13" evidence="2"/>
<dbReference type="InterPro" id="IPR015422">
    <property type="entry name" value="PyrdxlP-dep_Trfase_small"/>
</dbReference>
<evidence type="ECO:0000313" key="8">
    <source>
        <dbReference type="Proteomes" id="UP000306509"/>
    </source>
</evidence>
<reference evidence="7 8" key="1">
    <citation type="journal article" date="2019" name="Anaerobe">
        <title>Detection of Robinsoniella peoriensis in multiple bone samples of a trauma patient.</title>
        <authorList>
            <person name="Schrottner P."/>
            <person name="Hartwich K."/>
            <person name="Bunk B."/>
            <person name="Schober I."/>
            <person name="Helbig S."/>
            <person name="Rudolph W.W."/>
            <person name="Gunzer F."/>
        </authorList>
    </citation>
    <scope>NUCLEOTIDE SEQUENCE [LARGE SCALE GENOMIC DNA]</scope>
    <source>
        <strain evidence="7 8">DSM 106044</strain>
    </source>
</reference>
<dbReference type="AlphaFoldDB" id="A0A4U8Q0M8"/>
<dbReference type="InterPro" id="IPR015421">
    <property type="entry name" value="PyrdxlP-dep_Trfase_major"/>
</dbReference>
<dbReference type="GO" id="GO:0047804">
    <property type="term" value="F:cysteine-S-conjugate beta-lyase activity"/>
    <property type="evidence" value="ECO:0007669"/>
    <property type="project" value="UniProtKB-EC"/>
</dbReference>
<sequence length="393" mass="44631">MINSQFDKLVDRKGTNCLKYDFAAEFGRPEGLIPLWVADMDFCVPEQVKKTLLRCAEHGVFGYTDAKPEYFQVLGKWFLDHFGWKTDASWVVKSPGVVFALAAAIRAFSKEGESILIQQPVYHPFANVIKANERKLVVNQLVCEDGVYRMDYADFEKKIVEEEVKVFLLCSPHNPVGRVWTREELQRVGDICLKHKVLVVSDEIHCDFTYPGYQHLVYASLGQVYADNSIVCTAPSKTFNLAGLQASNIWIPNPTIREQFQKEIAKTGYSDLNTCGLAACQAAYAYGGEWLEELKEYLTGNLEFVRTFLKENLPQIHLIEPQGTYLLWVDFRELGLSAEELNQLLVEKAHLWLNDGSMFGECGSGFQRINIACQRETLKKAFKQLAEAIDSLK</sequence>